<dbReference type="InterPro" id="IPR036188">
    <property type="entry name" value="FAD/NAD-bd_sf"/>
</dbReference>
<proteinExistence type="predicted"/>
<feature type="non-terminal residue" evidence="1">
    <location>
        <position position="1"/>
    </location>
</feature>
<accession>X6MPX6</accession>
<dbReference type="OrthoDB" id="419752at2759"/>
<reference evidence="1 2" key="1">
    <citation type="journal article" date="2013" name="Curr. Biol.">
        <title>The Genome of the Foraminiferan Reticulomyxa filosa.</title>
        <authorList>
            <person name="Glockner G."/>
            <person name="Hulsmann N."/>
            <person name="Schleicher M."/>
            <person name="Noegel A.A."/>
            <person name="Eichinger L."/>
            <person name="Gallinger C."/>
            <person name="Pawlowski J."/>
            <person name="Sierra R."/>
            <person name="Euteneuer U."/>
            <person name="Pillet L."/>
            <person name="Moustafa A."/>
            <person name="Platzer M."/>
            <person name="Groth M."/>
            <person name="Szafranski K."/>
            <person name="Schliwa M."/>
        </authorList>
    </citation>
    <scope>NUCLEOTIDE SEQUENCE [LARGE SCALE GENOMIC DNA]</scope>
</reference>
<dbReference type="EMBL" id="ASPP01018602">
    <property type="protein sequence ID" value="ETO16058.1"/>
    <property type="molecule type" value="Genomic_DNA"/>
</dbReference>
<dbReference type="AlphaFoldDB" id="X6MPX6"/>
<protein>
    <submittedName>
        <fullName evidence="1">Protoporphyrinogen oxidase</fullName>
    </submittedName>
</protein>
<evidence type="ECO:0000313" key="2">
    <source>
        <dbReference type="Proteomes" id="UP000023152"/>
    </source>
</evidence>
<dbReference type="Proteomes" id="UP000023152">
    <property type="component" value="Unassembled WGS sequence"/>
</dbReference>
<keyword evidence="2" id="KW-1185">Reference proteome</keyword>
<comment type="caution">
    <text evidence="1">The sequence shown here is derived from an EMBL/GenBank/DDBJ whole genome shotgun (WGS) entry which is preliminary data.</text>
</comment>
<sequence>RYNVPSTVVNSKKFDAFGVLSSSNSIQDPLLGVIFHSSVFPQLNSAMNDTPELRLVFMLTQNNDNDDQLIAFTQSKLCQMFNVDPQLLPSRHLILNSTTDHYVCNNTNNTIPLLYSINRLPQCIQHYSVGHLQKKDFLQNHILNPALVTLVGGGYDGVGIPNNIFSAYTHVQNFITNTQSNPNSANLTKEL</sequence>
<organism evidence="1 2">
    <name type="scientific">Reticulomyxa filosa</name>
    <dbReference type="NCBI Taxonomy" id="46433"/>
    <lineage>
        <taxon>Eukaryota</taxon>
        <taxon>Sar</taxon>
        <taxon>Rhizaria</taxon>
        <taxon>Retaria</taxon>
        <taxon>Foraminifera</taxon>
        <taxon>Monothalamids</taxon>
        <taxon>Reticulomyxidae</taxon>
        <taxon>Reticulomyxa</taxon>
    </lineage>
</organism>
<name>X6MPX6_RETFI</name>
<gene>
    <name evidence="1" type="ORF">RFI_21303</name>
</gene>
<dbReference type="Gene3D" id="3.50.50.60">
    <property type="entry name" value="FAD/NAD(P)-binding domain"/>
    <property type="match status" value="1"/>
</dbReference>
<evidence type="ECO:0000313" key="1">
    <source>
        <dbReference type="EMBL" id="ETO16058.1"/>
    </source>
</evidence>